<feature type="transmembrane region" description="Helical" evidence="1">
    <location>
        <begin position="88"/>
        <end position="109"/>
    </location>
</feature>
<proteinExistence type="predicted"/>
<keyword evidence="1" id="KW-0472">Membrane</keyword>
<dbReference type="RefSeq" id="WP_002594736.1">
    <property type="nucleotide sequence ID" value="NZ_KB850994.1"/>
</dbReference>
<keyword evidence="1" id="KW-0812">Transmembrane</keyword>
<dbReference type="EMBL" id="AGYR01000069">
    <property type="protein sequence ID" value="ENZ07170.1"/>
    <property type="molecule type" value="Genomic_DNA"/>
</dbReference>
<feature type="transmembrane region" description="Helical" evidence="1">
    <location>
        <begin position="145"/>
        <end position="167"/>
    </location>
</feature>
<comment type="caution">
    <text evidence="3">The sequence shown here is derived from an EMBL/GenBank/DDBJ whole genome shotgun (WGS) entry which is preliminary data.</text>
</comment>
<dbReference type="AlphaFoldDB" id="A0A0E2H3E7"/>
<evidence type="ECO:0000313" key="4">
    <source>
        <dbReference type="Proteomes" id="UP000013085"/>
    </source>
</evidence>
<dbReference type="PANTHER" id="PTHR36834:SF2">
    <property type="entry name" value="MEMBRANE PROTEIN"/>
    <property type="match status" value="1"/>
</dbReference>
<accession>A0A0E2H3E7</accession>
<feature type="domain" description="VanZ-like" evidence="2">
    <location>
        <begin position="13"/>
        <end position="131"/>
    </location>
</feature>
<keyword evidence="1" id="KW-1133">Transmembrane helix</keyword>
<dbReference type="PANTHER" id="PTHR36834">
    <property type="entry name" value="MEMBRANE PROTEIN-RELATED"/>
    <property type="match status" value="1"/>
</dbReference>
<feature type="transmembrane region" description="Helical" evidence="1">
    <location>
        <begin position="7"/>
        <end position="26"/>
    </location>
</feature>
<dbReference type="GeneID" id="303259587"/>
<dbReference type="Proteomes" id="UP000013085">
    <property type="component" value="Unassembled WGS sequence"/>
</dbReference>
<feature type="transmembrane region" description="Helical" evidence="1">
    <location>
        <begin position="115"/>
        <end position="133"/>
    </location>
</feature>
<dbReference type="Pfam" id="PF04892">
    <property type="entry name" value="VanZ"/>
    <property type="match status" value="1"/>
</dbReference>
<protein>
    <recommendedName>
        <fullName evidence="2">VanZ-like domain-containing protein</fullName>
    </recommendedName>
</protein>
<evidence type="ECO:0000259" key="2">
    <source>
        <dbReference type="Pfam" id="PF04892"/>
    </source>
</evidence>
<dbReference type="InterPro" id="IPR006976">
    <property type="entry name" value="VanZ-like"/>
</dbReference>
<dbReference type="PATRIC" id="fig|999408.3.peg.5715"/>
<dbReference type="HOGENOM" id="CLU_077618_7_1_9"/>
<organism evidence="3 4">
    <name type="scientific">[Clostridium] clostridioforme 90A8</name>
    <dbReference type="NCBI Taxonomy" id="999408"/>
    <lineage>
        <taxon>Bacteria</taxon>
        <taxon>Bacillati</taxon>
        <taxon>Bacillota</taxon>
        <taxon>Clostridia</taxon>
        <taxon>Lachnospirales</taxon>
        <taxon>Lachnospiraceae</taxon>
        <taxon>Enterocloster</taxon>
    </lineage>
</organism>
<dbReference type="InterPro" id="IPR053150">
    <property type="entry name" value="Teicoplanin_resist-assoc"/>
</dbReference>
<evidence type="ECO:0000313" key="3">
    <source>
        <dbReference type="EMBL" id="ENZ07170.1"/>
    </source>
</evidence>
<evidence type="ECO:0000256" key="1">
    <source>
        <dbReference type="SAM" id="Phobius"/>
    </source>
</evidence>
<sequence>MKGKQKFLVSVLFLIYLALLVWIILFKLQFNINDLDTVRSINLIPFYYDKEIGTVFHLKEVFENLLIFVPMGIYLQMLLPKCRFHGKLIIIAGTSLLLEVAQYVLAIGRSDITDLITNFMGGLLGLALYGMMARLLKNRETADKLFFILAVIVSVVVVGFLALILFLN</sequence>
<name>A0A0E2H3E7_9FIRM</name>
<feature type="transmembrane region" description="Helical" evidence="1">
    <location>
        <begin position="61"/>
        <end position="79"/>
    </location>
</feature>
<reference evidence="3 4" key="1">
    <citation type="submission" date="2013-01" db="EMBL/GenBank/DDBJ databases">
        <title>The Genome Sequence of Clostridium clostridioforme 90A8.</title>
        <authorList>
            <consortium name="The Broad Institute Genome Sequencing Platform"/>
            <person name="Earl A."/>
            <person name="Ward D."/>
            <person name="Feldgarden M."/>
            <person name="Gevers D."/>
            <person name="Courvalin P."/>
            <person name="Lambert T."/>
            <person name="Walker B."/>
            <person name="Young S.K."/>
            <person name="Zeng Q."/>
            <person name="Gargeya S."/>
            <person name="Fitzgerald M."/>
            <person name="Haas B."/>
            <person name="Abouelleil A."/>
            <person name="Alvarado L."/>
            <person name="Arachchi H.M."/>
            <person name="Berlin A.M."/>
            <person name="Chapman S.B."/>
            <person name="Dewar J."/>
            <person name="Goldberg J."/>
            <person name="Griggs A."/>
            <person name="Gujja S."/>
            <person name="Hansen M."/>
            <person name="Howarth C."/>
            <person name="Imamovic A."/>
            <person name="Larimer J."/>
            <person name="McCowan C."/>
            <person name="Murphy C."/>
            <person name="Neiman D."/>
            <person name="Pearson M."/>
            <person name="Priest M."/>
            <person name="Roberts A."/>
            <person name="Saif S."/>
            <person name="Shea T."/>
            <person name="Sisk P."/>
            <person name="Sykes S."/>
            <person name="Wortman J."/>
            <person name="Nusbaum C."/>
            <person name="Birren B."/>
        </authorList>
    </citation>
    <scope>NUCLEOTIDE SEQUENCE [LARGE SCALE GENOMIC DNA]</scope>
    <source>
        <strain evidence="3 4">90A8</strain>
    </source>
</reference>
<gene>
    <name evidence="3" type="ORF">HMPREF1090_05323</name>
</gene>